<keyword evidence="2" id="KW-0418">Kinase</keyword>
<dbReference type="InterPro" id="IPR011009">
    <property type="entry name" value="Kinase-like_dom_sf"/>
</dbReference>
<dbReference type="InterPro" id="IPR008271">
    <property type="entry name" value="Ser/Thr_kinase_AS"/>
</dbReference>
<sequence>MPAVFLRAIGRFIFPFQLVHVEPKMGQSPSLPSDKEPSQASCLGKRLGYRDIQSTVRECQFTHRNWVLPELLENIVTAENVNASINFKSPSVCNGEYASRVVENAPKTFAVLLWIGQPQVIEDLLLEGFTDAHLPLSRAETDGHLLYGKGGKTFWAFSNIEDNDEGDKRDRIIDSFLDRQWAVLTPVFDDAINADQDTLIHKIHPKCALPLSNKKHITKTGMSIVSSCELHPYHYQDRGKKVSELPIRVAVKELGEDDETFERETQSLFRIRQFDNPHLIRHIAACKVETPYPKYYVIFPLASDGDLHAYWKNQDKQPRTPGLIRWSLEQMLGLASGLQDLHRSFPNGSNCRHGDLKPLNILLFDESGTKRLVIADFGIAKIHSKMTAVRTQKETDTRATTKAYEAPEAHKKCKYSLLPRPRVYDVWSLGCILLEFTIWLLYGLEAVEGFASWRPNTWTESRPGGFYAIKDDGSPVVSEMVIIAMAQLLKHERCGEGTALGRLVRLIQTEMLVAESKRRSDAPRLVEELGRIVGDVVQGGDESLWSTELELASPGIPEVFRLLGNGVGAGFATQ</sequence>
<proteinExistence type="predicted"/>
<name>A0AAJ0B3W3_9PEZI</name>
<protein>
    <submittedName>
        <fullName evidence="2">Kinase-like domain-containing protein</fullName>
    </submittedName>
</protein>
<dbReference type="PANTHER" id="PTHR24359:SF1">
    <property type="entry name" value="INHIBITOR OF NUCLEAR FACTOR KAPPA-B KINASE EPSILON SUBUNIT HOMOLOG 1-RELATED"/>
    <property type="match status" value="1"/>
</dbReference>
<gene>
    <name evidence="2" type="ORF">QBC47DRAFT_354717</name>
</gene>
<dbReference type="PROSITE" id="PS00108">
    <property type="entry name" value="PROTEIN_KINASE_ST"/>
    <property type="match status" value="1"/>
</dbReference>
<organism evidence="2 3">
    <name type="scientific">Echria macrotheca</name>
    <dbReference type="NCBI Taxonomy" id="438768"/>
    <lineage>
        <taxon>Eukaryota</taxon>
        <taxon>Fungi</taxon>
        <taxon>Dikarya</taxon>
        <taxon>Ascomycota</taxon>
        <taxon>Pezizomycotina</taxon>
        <taxon>Sordariomycetes</taxon>
        <taxon>Sordariomycetidae</taxon>
        <taxon>Sordariales</taxon>
        <taxon>Schizotheciaceae</taxon>
        <taxon>Echria</taxon>
    </lineage>
</organism>
<accession>A0AAJ0B3W3</accession>
<keyword evidence="2" id="KW-0808">Transferase</keyword>
<evidence type="ECO:0000313" key="3">
    <source>
        <dbReference type="Proteomes" id="UP001239445"/>
    </source>
</evidence>
<dbReference type="Pfam" id="PF00069">
    <property type="entry name" value="Pkinase"/>
    <property type="match status" value="1"/>
</dbReference>
<dbReference type="PANTHER" id="PTHR24359">
    <property type="entry name" value="SERINE/THREONINE-PROTEIN KINASE SBK1"/>
    <property type="match status" value="1"/>
</dbReference>
<evidence type="ECO:0000313" key="2">
    <source>
        <dbReference type="EMBL" id="KAK1749722.1"/>
    </source>
</evidence>
<dbReference type="Proteomes" id="UP001239445">
    <property type="component" value="Unassembled WGS sequence"/>
</dbReference>
<evidence type="ECO:0000259" key="1">
    <source>
        <dbReference type="PROSITE" id="PS50011"/>
    </source>
</evidence>
<dbReference type="AlphaFoldDB" id="A0AAJ0B3W3"/>
<dbReference type="Gene3D" id="1.10.510.10">
    <property type="entry name" value="Transferase(Phosphotransferase) domain 1"/>
    <property type="match status" value="1"/>
</dbReference>
<feature type="domain" description="Protein kinase" evidence="1">
    <location>
        <begin position="211"/>
        <end position="532"/>
    </location>
</feature>
<dbReference type="SUPFAM" id="SSF56112">
    <property type="entry name" value="Protein kinase-like (PK-like)"/>
    <property type="match status" value="1"/>
</dbReference>
<dbReference type="GO" id="GO:0004674">
    <property type="term" value="F:protein serine/threonine kinase activity"/>
    <property type="evidence" value="ECO:0007669"/>
    <property type="project" value="TreeGrafter"/>
</dbReference>
<dbReference type="SMART" id="SM00220">
    <property type="entry name" value="S_TKc"/>
    <property type="match status" value="1"/>
</dbReference>
<reference evidence="2" key="1">
    <citation type="submission" date="2023-06" db="EMBL/GenBank/DDBJ databases">
        <title>Genome-scale phylogeny and comparative genomics of the fungal order Sordariales.</title>
        <authorList>
            <consortium name="Lawrence Berkeley National Laboratory"/>
            <person name="Hensen N."/>
            <person name="Bonometti L."/>
            <person name="Westerberg I."/>
            <person name="Brannstrom I.O."/>
            <person name="Guillou S."/>
            <person name="Cros-Aarteil S."/>
            <person name="Calhoun S."/>
            <person name="Haridas S."/>
            <person name="Kuo A."/>
            <person name="Mondo S."/>
            <person name="Pangilinan J."/>
            <person name="Riley R."/>
            <person name="Labutti K."/>
            <person name="Andreopoulos B."/>
            <person name="Lipzen A."/>
            <person name="Chen C."/>
            <person name="Yanf M."/>
            <person name="Daum C."/>
            <person name="Ng V."/>
            <person name="Clum A."/>
            <person name="Steindorff A."/>
            <person name="Ohm R."/>
            <person name="Martin F."/>
            <person name="Silar P."/>
            <person name="Natvig D."/>
            <person name="Lalanne C."/>
            <person name="Gautier V."/>
            <person name="Ament-Velasquez S.L."/>
            <person name="Kruys A."/>
            <person name="Hutchinson M.I."/>
            <person name="Powell A.J."/>
            <person name="Barry K."/>
            <person name="Miller A.N."/>
            <person name="Grigoriev I.V."/>
            <person name="Debuchy R."/>
            <person name="Gladieux P."/>
            <person name="Thoren M.H."/>
            <person name="Johannesson H."/>
        </authorList>
    </citation>
    <scope>NUCLEOTIDE SEQUENCE</scope>
    <source>
        <strain evidence="2">PSN4</strain>
    </source>
</reference>
<dbReference type="PROSITE" id="PS50011">
    <property type="entry name" value="PROTEIN_KINASE_DOM"/>
    <property type="match status" value="1"/>
</dbReference>
<dbReference type="EMBL" id="MU839853">
    <property type="protein sequence ID" value="KAK1749722.1"/>
    <property type="molecule type" value="Genomic_DNA"/>
</dbReference>
<comment type="caution">
    <text evidence="2">The sequence shown here is derived from an EMBL/GenBank/DDBJ whole genome shotgun (WGS) entry which is preliminary data.</text>
</comment>
<dbReference type="CDD" id="cd00180">
    <property type="entry name" value="PKc"/>
    <property type="match status" value="1"/>
</dbReference>
<dbReference type="GO" id="GO:0005524">
    <property type="term" value="F:ATP binding"/>
    <property type="evidence" value="ECO:0007669"/>
    <property type="project" value="InterPro"/>
</dbReference>
<dbReference type="InterPro" id="IPR000719">
    <property type="entry name" value="Prot_kinase_dom"/>
</dbReference>
<keyword evidence="3" id="KW-1185">Reference proteome</keyword>